<evidence type="ECO:0000313" key="3">
    <source>
        <dbReference type="EMBL" id="GAW25010.1"/>
    </source>
</evidence>
<evidence type="ECO:0000313" key="4">
    <source>
        <dbReference type="Proteomes" id="UP000054516"/>
    </source>
</evidence>
<dbReference type="Proteomes" id="UP000054516">
    <property type="component" value="Unassembled WGS sequence"/>
</dbReference>
<keyword evidence="1" id="KW-0863">Zinc-finger</keyword>
<keyword evidence="1" id="KW-0862">Zinc</keyword>
<dbReference type="OrthoDB" id="10307310at2759"/>
<organism evidence="3">
    <name type="scientific">Rosellinia necatrix</name>
    <name type="common">White root-rot fungus</name>
    <dbReference type="NCBI Taxonomy" id="77044"/>
    <lineage>
        <taxon>Eukaryota</taxon>
        <taxon>Fungi</taxon>
        <taxon>Dikarya</taxon>
        <taxon>Ascomycota</taxon>
        <taxon>Pezizomycotina</taxon>
        <taxon>Sordariomycetes</taxon>
        <taxon>Xylariomycetidae</taxon>
        <taxon>Xylariales</taxon>
        <taxon>Xylariaceae</taxon>
        <taxon>Rosellinia</taxon>
    </lineage>
</organism>
<reference evidence="3" key="1">
    <citation type="submission" date="2016-03" db="EMBL/GenBank/DDBJ databases">
        <title>Draft genome sequence of Rosellinia necatrix.</title>
        <authorList>
            <person name="Kanematsu S."/>
        </authorList>
    </citation>
    <scope>NUCLEOTIDE SEQUENCE [LARGE SCALE GENOMIC DNA]</scope>
    <source>
        <strain evidence="3">W97</strain>
    </source>
</reference>
<name>A0A1S8A5M5_ROSNE</name>
<gene>
    <name evidence="3" type="ORF">SAMD00023353_0100170</name>
</gene>
<dbReference type="EMBL" id="DF977446">
    <property type="protein sequence ID" value="GAW25010.1"/>
    <property type="molecule type" value="Genomic_DNA"/>
</dbReference>
<keyword evidence="1" id="KW-0479">Metal-binding</keyword>
<evidence type="ECO:0000256" key="1">
    <source>
        <dbReference type="PROSITE-ProRule" id="PRU00042"/>
    </source>
</evidence>
<feature type="domain" description="C2H2-type" evidence="2">
    <location>
        <begin position="46"/>
        <end position="78"/>
    </location>
</feature>
<dbReference type="AlphaFoldDB" id="A0A1S8A5M5"/>
<protein>
    <recommendedName>
        <fullName evidence="2">C2H2-type domain-containing protein</fullName>
    </recommendedName>
</protein>
<dbReference type="GO" id="GO:0008270">
    <property type="term" value="F:zinc ion binding"/>
    <property type="evidence" value="ECO:0007669"/>
    <property type="project" value="UniProtKB-KW"/>
</dbReference>
<dbReference type="PROSITE" id="PS50157">
    <property type="entry name" value="ZINC_FINGER_C2H2_2"/>
    <property type="match status" value="1"/>
</dbReference>
<proteinExistence type="predicted"/>
<accession>A0A1S8A5M5</accession>
<dbReference type="InterPro" id="IPR013087">
    <property type="entry name" value="Znf_C2H2_type"/>
</dbReference>
<keyword evidence="4" id="KW-1185">Reference proteome</keyword>
<evidence type="ECO:0000259" key="2">
    <source>
        <dbReference type="PROSITE" id="PS50157"/>
    </source>
</evidence>
<sequence length="84" mass="10021">MPSVSSNPDRAPLALHPYLARQKKDCSWPHYDFNKDGEAQVMPWELFCRHEDCQCRKPFRRYSQLRRHLMHKHGLEVSGKSTFH</sequence>